<name>G2YXS1_BOTF4</name>
<dbReference type="AlphaFoldDB" id="G2YXS1"/>
<protein>
    <submittedName>
        <fullName evidence="1">Uncharacterized protein</fullName>
    </submittedName>
</protein>
<accession>G2YXS1</accession>
<evidence type="ECO:0000313" key="1">
    <source>
        <dbReference type="EMBL" id="CCD56419.1"/>
    </source>
</evidence>
<dbReference type="EMBL" id="FQ790360">
    <property type="protein sequence ID" value="CCD56419.1"/>
    <property type="molecule type" value="Genomic_DNA"/>
</dbReference>
<dbReference type="InParanoid" id="G2YXS1"/>
<sequence length="51" mass="5859">MHPAHSRSGYMLTLLFTQHTAHRCAQKTTPKEAQHQRRIRLAVLLCHSHTG</sequence>
<evidence type="ECO:0000313" key="2">
    <source>
        <dbReference type="Proteomes" id="UP000008177"/>
    </source>
</evidence>
<proteinExistence type="predicted"/>
<gene>
    <name evidence="1" type="ORF">BofuT4_uP145880.1</name>
</gene>
<dbReference type="HOGENOM" id="CLU_3106141_0_0_1"/>
<dbReference type="Proteomes" id="UP000008177">
    <property type="component" value="Unplaced contigs"/>
</dbReference>
<reference evidence="2" key="1">
    <citation type="journal article" date="2011" name="PLoS Genet.">
        <title>Genomic analysis of the necrotrophic fungal pathogens Sclerotinia sclerotiorum and Botrytis cinerea.</title>
        <authorList>
            <person name="Amselem J."/>
            <person name="Cuomo C.A."/>
            <person name="van Kan J.A."/>
            <person name="Viaud M."/>
            <person name="Benito E.P."/>
            <person name="Couloux A."/>
            <person name="Coutinho P.M."/>
            <person name="de Vries R.P."/>
            <person name="Dyer P.S."/>
            <person name="Fillinger S."/>
            <person name="Fournier E."/>
            <person name="Gout L."/>
            <person name="Hahn M."/>
            <person name="Kohn L."/>
            <person name="Lapalu N."/>
            <person name="Plummer K.M."/>
            <person name="Pradier J.M."/>
            <person name="Quevillon E."/>
            <person name="Sharon A."/>
            <person name="Simon A."/>
            <person name="ten Have A."/>
            <person name="Tudzynski B."/>
            <person name="Tudzynski P."/>
            <person name="Wincker P."/>
            <person name="Andrew M."/>
            <person name="Anthouard V."/>
            <person name="Beever R.E."/>
            <person name="Beffa R."/>
            <person name="Benoit I."/>
            <person name="Bouzid O."/>
            <person name="Brault B."/>
            <person name="Chen Z."/>
            <person name="Choquer M."/>
            <person name="Collemare J."/>
            <person name="Cotton P."/>
            <person name="Danchin E.G."/>
            <person name="Da Silva C."/>
            <person name="Gautier A."/>
            <person name="Giraud C."/>
            <person name="Giraud T."/>
            <person name="Gonzalez C."/>
            <person name="Grossetete S."/>
            <person name="Guldener U."/>
            <person name="Henrissat B."/>
            <person name="Howlett B.J."/>
            <person name="Kodira C."/>
            <person name="Kretschmer M."/>
            <person name="Lappartient A."/>
            <person name="Leroch M."/>
            <person name="Levis C."/>
            <person name="Mauceli E."/>
            <person name="Neuveglise C."/>
            <person name="Oeser B."/>
            <person name="Pearson M."/>
            <person name="Poulain J."/>
            <person name="Poussereau N."/>
            <person name="Quesneville H."/>
            <person name="Rascle C."/>
            <person name="Schumacher J."/>
            <person name="Segurens B."/>
            <person name="Sexton A."/>
            <person name="Silva E."/>
            <person name="Sirven C."/>
            <person name="Soanes D.M."/>
            <person name="Talbot N.J."/>
            <person name="Templeton M."/>
            <person name="Yandava C."/>
            <person name="Yarden O."/>
            <person name="Zeng Q."/>
            <person name="Rollins J.A."/>
            <person name="Lebrun M.H."/>
            <person name="Dickman M."/>
        </authorList>
    </citation>
    <scope>NUCLEOTIDE SEQUENCE [LARGE SCALE GENOMIC DNA]</scope>
    <source>
        <strain evidence="2">T4</strain>
    </source>
</reference>
<organism evidence="1 2">
    <name type="scientific">Botryotinia fuckeliana (strain T4)</name>
    <name type="common">Noble rot fungus</name>
    <name type="synonym">Botrytis cinerea</name>
    <dbReference type="NCBI Taxonomy" id="999810"/>
    <lineage>
        <taxon>Eukaryota</taxon>
        <taxon>Fungi</taxon>
        <taxon>Dikarya</taxon>
        <taxon>Ascomycota</taxon>
        <taxon>Pezizomycotina</taxon>
        <taxon>Leotiomycetes</taxon>
        <taxon>Helotiales</taxon>
        <taxon>Sclerotiniaceae</taxon>
        <taxon>Botrytis</taxon>
    </lineage>
</organism>